<proteinExistence type="predicted"/>
<comment type="caution">
    <text evidence="1">The sequence shown here is derived from an EMBL/GenBank/DDBJ whole genome shotgun (WGS) entry which is preliminary data.</text>
</comment>
<dbReference type="EMBL" id="JANKAS010000002">
    <property type="protein sequence ID" value="MCR1897891.1"/>
    <property type="molecule type" value="Genomic_DNA"/>
</dbReference>
<dbReference type="PANTHER" id="PTHR32329">
    <property type="entry name" value="BIFUNCTIONAL PROTEIN [INCLUDES 2-HYDROXYACYL-COA DEHYDRATASE (N-TER) AND ITS ACTIVATOR DOMAIN (C_TERM)-RELATED"/>
    <property type="match status" value="1"/>
</dbReference>
<evidence type="ECO:0000313" key="1">
    <source>
        <dbReference type="EMBL" id="MCR1897891.1"/>
    </source>
</evidence>
<dbReference type="RefSeq" id="WP_257529357.1">
    <property type="nucleotide sequence ID" value="NZ_JANKAS010000002.1"/>
</dbReference>
<protein>
    <submittedName>
        <fullName evidence="1">CoA protein activase</fullName>
    </submittedName>
</protein>
<reference evidence="1" key="1">
    <citation type="submission" date="2022-07" db="EMBL/GenBank/DDBJ databases">
        <title>Enhanced cultured diversity of the mouse gut microbiota enables custom-made synthetic communities.</title>
        <authorList>
            <person name="Afrizal A."/>
        </authorList>
    </citation>
    <scope>NUCLEOTIDE SEQUENCE</scope>
    <source>
        <strain evidence="1">DSM 28593</strain>
    </source>
</reference>
<dbReference type="InterPro" id="IPR051805">
    <property type="entry name" value="Dehydratase_Activator_Redct"/>
</dbReference>
<sequence>MIVTFPHMGNVYIGGKALMDDLGVDVVVPPLSTDYALEIGTTQSPEFICSPLKINIGNYVQSIQKGADTVLITGSCGPCRFGYYGVMEKEILMDMGYDVDFIIFEAPDGDIGELIRRMQKATNTRNIAKMAKSIWVAQGIIKEADRIERRMLHLEAVEEDKGTIKKIRKQFKNQARLAKGSKGMRELLRDINSKLDKVLIDNEQKPLKIGLIGEIYTLIEPYINLHIEEKLAALGVEVDRSLCVGEWVTEHLVYRPMGLTRDKKIRKAAQPYLDRCIGGHAWETIGYAAHYSQSGYDGIIQLLPFGCMPEIVAESILPTIQKDYKVPIMTLVLDELTGEAGYMTRLEAFVDLIQRKKERRERHEA</sequence>
<organism evidence="1 2">
    <name type="scientific">Irregularibacter muris</name>
    <dbReference type="NCBI Taxonomy" id="1796619"/>
    <lineage>
        <taxon>Bacteria</taxon>
        <taxon>Bacillati</taxon>
        <taxon>Bacillota</taxon>
        <taxon>Clostridia</taxon>
        <taxon>Eubacteriales</taxon>
        <taxon>Eubacteriaceae</taxon>
        <taxon>Irregularibacter</taxon>
    </lineage>
</organism>
<dbReference type="Proteomes" id="UP001205748">
    <property type="component" value="Unassembled WGS sequence"/>
</dbReference>
<keyword evidence="2" id="KW-1185">Reference proteome</keyword>
<name>A0AAE3HCW2_9FIRM</name>
<evidence type="ECO:0000313" key="2">
    <source>
        <dbReference type="Proteomes" id="UP001205748"/>
    </source>
</evidence>
<gene>
    <name evidence="1" type="ORF">NSA47_02675</name>
</gene>
<dbReference type="PANTHER" id="PTHR32329:SF2">
    <property type="entry name" value="BIFUNCTIONAL PROTEIN [INCLUDES 2-HYDROXYACYL-COA DEHYDRATASE (N-TER) AND ITS ACTIVATOR DOMAIN (C_TERM)"/>
    <property type="match status" value="1"/>
</dbReference>
<accession>A0AAE3HCW2</accession>
<dbReference type="Gene3D" id="3.40.50.11900">
    <property type="match status" value="1"/>
</dbReference>
<dbReference type="AlphaFoldDB" id="A0AAE3HCW2"/>